<dbReference type="OrthoDB" id="3178062at2"/>
<organism evidence="5 6">
    <name type="scientific">Parafrankia soli</name>
    <dbReference type="NCBI Taxonomy" id="2599596"/>
    <lineage>
        <taxon>Bacteria</taxon>
        <taxon>Bacillati</taxon>
        <taxon>Actinomycetota</taxon>
        <taxon>Actinomycetes</taxon>
        <taxon>Frankiales</taxon>
        <taxon>Frankiaceae</taxon>
        <taxon>Parafrankia</taxon>
    </lineage>
</organism>
<evidence type="ECO:0000313" key="5">
    <source>
        <dbReference type="EMBL" id="OHV40903.1"/>
    </source>
</evidence>
<dbReference type="GO" id="GO:0016491">
    <property type="term" value="F:oxidoreductase activity"/>
    <property type="evidence" value="ECO:0007669"/>
    <property type="project" value="UniProtKB-KW"/>
</dbReference>
<comment type="caution">
    <text evidence="5">The sequence shown here is derived from an EMBL/GenBank/DDBJ whole genome shotgun (WGS) entry which is preliminary data.</text>
</comment>
<name>A0A1S1R1U1_9ACTN</name>
<keyword evidence="2" id="KW-0560">Oxidoreductase</keyword>
<proteinExistence type="inferred from homology"/>
<reference evidence="6" key="1">
    <citation type="submission" date="2016-07" db="EMBL/GenBank/DDBJ databases">
        <title>Frankia sp. NRRL B-16219 Genome sequencing.</title>
        <authorList>
            <person name="Ghodhbane-Gtari F."/>
            <person name="Swanson E."/>
            <person name="Gueddou A."/>
            <person name="Louati M."/>
            <person name="Nouioui I."/>
            <person name="Hezbri K."/>
            <person name="Abebe-Akele F."/>
            <person name="Simpson S."/>
            <person name="Morris K."/>
            <person name="Thomas K."/>
            <person name="Gtari M."/>
            <person name="Tisa L.S."/>
        </authorList>
    </citation>
    <scope>NUCLEOTIDE SEQUENCE [LARGE SCALE GENOMIC DNA]</scope>
    <source>
        <strain evidence="6">NRRL B-16219</strain>
    </source>
</reference>
<dbReference type="PRINTS" id="PR00080">
    <property type="entry name" value="SDRFAMILY"/>
</dbReference>
<dbReference type="EMBL" id="MAXA01000058">
    <property type="protein sequence ID" value="OHV40903.1"/>
    <property type="molecule type" value="Genomic_DNA"/>
</dbReference>
<evidence type="ECO:0000256" key="1">
    <source>
        <dbReference type="ARBA" id="ARBA00006484"/>
    </source>
</evidence>
<dbReference type="PANTHER" id="PTHR44169:SF6">
    <property type="entry name" value="NADPH-DEPENDENT 1-ACYLDIHYDROXYACETONE PHOSPHATE REDUCTASE"/>
    <property type="match status" value="1"/>
</dbReference>
<evidence type="ECO:0000256" key="3">
    <source>
        <dbReference type="RuleBase" id="RU000363"/>
    </source>
</evidence>
<evidence type="ECO:0000256" key="2">
    <source>
        <dbReference type="ARBA" id="ARBA00023002"/>
    </source>
</evidence>
<dbReference type="CDD" id="cd05374">
    <property type="entry name" value="17beta-HSD-like_SDR_c"/>
    <property type="match status" value="1"/>
</dbReference>
<dbReference type="InterPro" id="IPR002347">
    <property type="entry name" value="SDR_fam"/>
</dbReference>
<dbReference type="Gene3D" id="3.40.50.720">
    <property type="entry name" value="NAD(P)-binding Rossmann-like Domain"/>
    <property type="match status" value="1"/>
</dbReference>
<dbReference type="SUPFAM" id="SSF51735">
    <property type="entry name" value="NAD(P)-binding Rossmann-fold domains"/>
    <property type="match status" value="1"/>
</dbReference>
<keyword evidence="6" id="KW-1185">Reference proteome</keyword>
<dbReference type="PANTHER" id="PTHR44169">
    <property type="entry name" value="NADPH-DEPENDENT 1-ACYLDIHYDROXYACETONE PHOSPHATE REDUCTASE"/>
    <property type="match status" value="1"/>
</dbReference>
<dbReference type="NCBIfam" id="NF004826">
    <property type="entry name" value="PRK06182.1"/>
    <property type="match status" value="1"/>
</dbReference>
<dbReference type="PRINTS" id="PR00081">
    <property type="entry name" value="GDHRDH"/>
</dbReference>
<gene>
    <name evidence="5" type="ORF">BBK14_11645</name>
</gene>
<dbReference type="InterPro" id="IPR036291">
    <property type="entry name" value="NAD(P)-bd_dom_sf"/>
</dbReference>
<evidence type="ECO:0000313" key="6">
    <source>
        <dbReference type="Proteomes" id="UP000179769"/>
    </source>
</evidence>
<protein>
    <submittedName>
        <fullName evidence="5">Short-chain dehydrogenase/reductase</fullName>
    </submittedName>
</protein>
<comment type="similarity">
    <text evidence="1 3">Belongs to the short-chain dehydrogenases/reductases (SDR) family.</text>
</comment>
<dbReference type="RefSeq" id="WP_071060348.1">
    <property type="nucleotide sequence ID" value="NZ_MAXA01000058.1"/>
</dbReference>
<accession>A0A1S1R1U1</accession>
<feature type="region of interest" description="Disordered" evidence="4">
    <location>
        <begin position="205"/>
        <end position="224"/>
    </location>
</feature>
<feature type="compositionally biased region" description="Polar residues" evidence="4">
    <location>
        <begin position="211"/>
        <end position="224"/>
    </location>
</feature>
<dbReference type="Pfam" id="PF00106">
    <property type="entry name" value="adh_short"/>
    <property type="match status" value="1"/>
</dbReference>
<sequence length="278" mass="29502">MTKKVALVTGASSGIGEATARQLHEAGFIVYGAARRADRMTALAASGVRTLSLDVTDETSTKNAVAEILAAEGRIDVLVNNAGYGSYGALEDVPMREARAQIEVNLFGLAHLTQLVLPAMRAQRSGTIINISSMGGRFATPMGAWYHASKYAVEGLSDALRLELKRFGIAVLLIEPGSIRTEWGAIAAEKLRTTSGQGPYAEQANAMAASLESSSRPDARMTSPTSVIAKAVTKAATARRPHTRYRVGFGARPLIFLSKILPDRTFDALVKRSSGVPA</sequence>
<dbReference type="AlphaFoldDB" id="A0A1S1R1U1"/>
<evidence type="ECO:0000256" key="4">
    <source>
        <dbReference type="SAM" id="MobiDB-lite"/>
    </source>
</evidence>
<dbReference type="Proteomes" id="UP000179769">
    <property type="component" value="Unassembled WGS sequence"/>
</dbReference>